<dbReference type="PANTHER" id="PTHR10684:SF4">
    <property type="entry name" value="TAIMAN, ISOFORM G"/>
    <property type="match status" value="1"/>
</dbReference>
<feature type="compositionally biased region" description="Polar residues" evidence="5">
    <location>
        <begin position="83"/>
        <end position="105"/>
    </location>
</feature>
<feature type="compositionally biased region" description="Low complexity" evidence="5">
    <location>
        <begin position="21"/>
        <end position="38"/>
    </location>
</feature>
<feature type="domain" description="Nuclear receptor coactivator Ncoa-type interlocking" evidence="6">
    <location>
        <begin position="422"/>
        <end position="461"/>
    </location>
</feature>
<feature type="compositionally biased region" description="Polar residues" evidence="5">
    <location>
        <begin position="48"/>
        <end position="66"/>
    </location>
</feature>
<dbReference type="Pfam" id="PF08815">
    <property type="entry name" value="Nuc_rec_co-act"/>
    <property type="match status" value="1"/>
</dbReference>
<proteinExistence type="predicted"/>
<dbReference type="GO" id="GO:0005634">
    <property type="term" value="C:nucleus"/>
    <property type="evidence" value="ECO:0007669"/>
    <property type="project" value="InterPro"/>
</dbReference>
<feature type="compositionally biased region" description="Low complexity" evidence="5">
    <location>
        <begin position="156"/>
        <end position="169"/>
    </location>
</feature>
<dbReference type="PANTHER" id="PTHR10684">
    <property type="entry name" value="NUCLEAR RECEPTOR COACTIVATOR"/>
    <property type="match status" value="1"/>
</dbReference>
<dbReference type="Ensembl" id="ENSEBUT00000015606.1">
    <property type="protein sequence ID" value="ENSEBUP00000015030.1"/>
    <property type="gene ID" value="ENSEBUG00000009475.1"/>
</dbReference>
<dbReference type="GO" id="GO:0016922">
    <property type="term" value="F:nuclear receptor binding"/>
    <property type="evidence" value="ECO:0007669"/>
    <property type="project" value="InterPro"/>
</dbReference>
<sequence length="813" mass="86778">MGGHGSSDETNGPTVKENNALSGGKSSNNQQGSQTSLSVPTKEKESAILSTENTAQVPLSSHTQSLTDRHKILHQLLQENDKNPSIQTSVGEPTTFNNNTVSLSAPKNDKGGMQKKEKHILLRYLLDKEEPCNPSSPPLGFGPHSKVDEATAATVDSSDNIDSSQNSINMKCNPSEKEPGNLNSVKQVDDTEPLQQKPEGEENHKDLDRVFEAESHTTQCTPVTFSLASNVRRSMGRSLSATCSPIGAPFPRPGLMRSRSTIAGATSNIGVCSRPHGGQGSFCEPSQARLSSGVTEAMIVGTGSSVQTSGTGQLSEGIPQPMCMPNMERAWLGHEGRTVSGSHRADVPRMTLLSASSTRQIQGSVEQALGRPYHLTNCSGGTGACHCDSAMAADVGTGGNVNRVEFPVSLDELLWTQAGGETQVTNNALFQYLDSLLSSVDEEELTKIDHALGIDKFLQAMSSSNSQRMLAAPVGGNVQLRRQVQQRLQAQQRQLVAHGRPMIPTALGHCRNPPVPSYVQKPPAPGQPLLLNGQMMPQLRREILNQPIILQQHQGYTPCSGSMTTMPRLPLGQQHYSYQVASGAVGVGNHAVNASWRGPGPPSVTSRHFGPSLGSQMQTYHFPTTGMPRESAFGAAAGCPTSAELGLVRMPAPGHVTNAAGLDSWHRGGNRISLTPSTQQPFLANRDPGTFNNMNVSVPLGSTNMRSLECTGNTSRHPDARPLGSTSVTMTAPSLESDNSCHYNQFDAMRDTDKVSQLQVLADVQCTVNMLGSDSNYTGQSNSLVYHGQSDISAHPPGASGQRNSLLQQLLME</sequence>
<accession>A0A8C4WWA4</accession>
<feature type="compositionally biased region" description="Polar residues" evidence="5">
    <location>
        <begin position="8"/>
        <end position="20"/>
    </location>
</feature>
<dbReference type="AlphaFoldDB" id="A0A8C4WWA4"/>
<evidence type="ECO:0000256" key="4">
    <source>
        <dbReference type="ARBA" id="ARBA00023242"/>
    </source>
</evidence>
<feature type="region of interest" description="Disordered" evidence="5">
    <location>
        <begin position="154"/>
        <end position="187"/>
    </location>
</feature>
<organism evidence="7 8">
    <name type="scientific">Eptatretus burgeri</name>
    <name type="common">Inshore hagfish</name>
    <dbReference type="NCBI Taxonomy" id="7764"/>
    <lineage>
        <taxon>Eukaryota</taxon>
        <taxon>Metazoa</taxon>
        <taxon>Chordata</taxon>
        <taxon>Craniata</taxon>
        <taxon>Vertebrata</taxon>
        <taxon>Cyclostomata</taxon>
        <taxon>Myxini</taxon>
        <taxon>Myxiniformes</taxon>
        <taxon>Myxinidae</taxon>
        <taxon>Eptatretinae</taxon>
        <taxon>Eptatretus</taxon>
    </lineage>
</organism>
<reference evidence="7" key="1">
    <citation type="submission" date="2025-08" db="UniProtKB">
        <authorList>
            <consortium name="Ensembl"/>
        </authorList>
    </citation>
    <scope>IDENTIFICATION</scope>
</reference>
<dbReference type="InterPro" id="IPR014920">
    <property type="entry name" value="Nuc_rcpt_coact_Ncoa-typ"/>
</dbReference>
<feature type="region of interest" description="Disordered" evidence="5">
    <location>
        <begin position="79"/>
        <end position="114"/>
    </location>
</feature>
<name>A0A8C4WWA4_EPTBU</name>
<evidence type="ECO:0000313" key="7">
    <source>
        <dbReference type="Ensembl" id="ENSEBUP00000015030.1"/>
    </source>
</evidence>
<feature type="region of interest" description="Disordered" evidence="5">
    <location>
        <begin position="1"/>
        <end position="67"/>
    </location>
</feature>
<dbReference type="SUPFAM" id="SSF69125">
    <property type="entry name" value="Nuclear receptor coactivator interlocking domain"/>
    <property type="match status" value="1"/>
</dbReference>
<keyword evidence="4" id="KW-0539">Nucleus</keyword>
<dbReference type="Proteomes" id="UP000694388">
    <property type="component" value="Unplaced"/>
</dbReference>
<dbReference type="InterPro" id="IPR037077">
    <property type="entry name" value="Nuc_rcpt_coact_Ncoa_int_sf"/>
</dbReference>
<dbReference type="InterPro" id="IPR009110">
    <property type="entry name" value="Nuc_rcpt_coact"/>
</dbReference>
<keyword evidence="1" id="KW-0677">Repeat</keyword>
<protein>
    <recommendedName>
        <fullName evidence="6">Nuclear receptor coactivator Ncoa-type interlocking domain-containing protein</fullName>
    </recommendedName>
</protein>
<evidence type="ECO:0000256" key="2">
    <source>
        <dbReference type="ARBA" id="ARBA00023015"/>
    </source>
</evidence>
<keyword evidence="3" id="KW-0804">Transcription</keyword>
<reference evidence="7" key="2">
    <citation type="submission" date="2025-09" db="UniProtKB">
        <authorList>
            <consortium name="Ensembl"/>
        </authorList>
    </citation>
    <scope>IDENTIFICATION</scope>
</reference>
<dbReference type="InterPro" id="IPR017426">
    <property type="entry name" value="Nuclear_rcpt_coactivator"/>
</dbReference>
<dbReference type="Gene3D" id="6.10.140.410">
    <property type="match status" value="1"/>
</dbReference>
<dbReference type="GO" id="GO:0003713">
    <property type="term" value="F:transcription coactivator activity"/>
    <property type="evidence" value="ECO:0007669"/>
    <property type="project" value="InterPro"/>
</dbReference>
<evidence type="ECO:0000256" key="1">
    <source>
        <dbReference type="ARBA" id="ARBA00022737"/>
    </source>
</evidence>
<keyword evidence="8" id="KW-1185">Reference proteome</keyword>
<evidence type="ECO:0000259" key="6">
    <source>
        <dbReference type="Pfam" id="PF08815"/>
    </source>
</evidence>
<keyword evidence="2" id="KW-0805">Transcription regulation</keyword>
<evidence type="ECO:0000256" key="3">
    <source>
        <dbReference type="ARBA" id="ARBA00023163"/>
    </source>
</evidence>
<dbReference type="GO" id="GO:0032870">
    <property type="term" value="P:cellular response to hormone stimulus"/>
    <property type="evidence" value="ECO:0007669"/>
    <property type="project" value="TreeGrafter"/>
</dbReference>
<evidence type="ECO:0000313" key="8">
    <source>
        <dbReference type="Proteomes" id="UP000694388"/>
    </source>
</evidence>
<dbReference type="GO" id="GO:0045944">
    <property type="term" value="P:positive regulation of transcription by RNA polymerase II"/>
    <property type="evidence" value="ECO:0007669"/>
    <property type="project" value="TreeGrafter"/>
</dbReference>
<evidence type="ECO:0000256" key="5">
    <source>
        <dbReference type="SAM" id="MobiDB-lite"/>
    </source>
</evidence>